<evidence type="ECO:0000256" key="1">
    <source>
        <dbReference type="SAM" id="MobiDB-lite"/>
    </source>
</evidence>
<feature type="region of interest" description="Disordered" evidence="1">
    <location>
        <begin position="30"/>
        <end position="56"/>
    </location>
</feature>
<evidence type="ECO:0000313" key="3">
    <source>
        <dbReference type="Proteomes" id="UP000233551"/>
    </source>
</evidence>
<feature type="region of interest" description="Disordered" evidence="1">
    <location>
        <begin position="146"/>
        <end position="199"/>
    </location>
</feature>
<proteinExistence type="predicted"/>
<organism evidence="2 3">
    <name type="scientific">Punica granatum</name>
    <name type="common">Pomegranate</name>
    <dbReference type="NCBI Taxonomy" id="22663"/>
    <lineage>
        <taxon>Eukaryota</taxon>
        <taxon>Viridiplantae</taxon>
        <taxon>Streptophyta</taxon>
        <taxon>Embryophyta</taxon>
        <taxon>Tracheophyta</taxon>
        <taxon>Spermatophyta</taxon>
        <taxon>Magnoliopsida</taxon>
        <taxon>eudicotyledons</taxon>
        <taxon>Gunneridae</taxon>
        <taxon>Pentapetalae</taxon>
        <taxon>rosids</taxon>
        <taxon>malvids</taxon>
        <taxon>Myrtales</taxon>
        <taxon>Lythraceae</taxon>
        <taxon>Punica</taxon>
    </lineage>
</organism>
<keyword evidence="3" id="KW-1185">Reference proteome</keyword>
<comment type="caution">
    <text evidence="2">The sequence shown here is derived from an EMBL/GenBank/DDBJ whole genome shotgun (WGS) entry which is preliminary data.</text>
</comment>
<accession>A0A2I0IL38</accession>
<reference evidence="2 3" key="1">
    <citation type="submission" date="2017-11" db="EMBL/GenBank/DDBJ databases">
        <title>De-novo sequencing of pomegranate (Punica granatum L.) genome.</title>
        <authorList>
            <person name="Akparov Z."/>
            <person name="Amiraslanov A."/>
            <person name="Hajiyeva S."/>
            <person name="Abbasov M."/>
            <person name="Kaur K."/>
            <person name="Hamwieh A."/>
            <person name="Solovyev V."/>
            <person name="Salamov A."/>
            <person name="Braich B."/>
            <person name="Kosarev P."/>
            <person name="Mahmoud A."/>
            <person name="Hajiyev E."/>
            <person name="Babayeva S."/>
            <person name="Izzatullayeva V."/>
            <person name="Mammadov A."/>
            <person name="Mammadov A."/>
            <person name="Sharifova S."/>
            <person name="Ojaghi J."/>
            <person name="Eynullazada K."/>
            <person name="Bayramov B."/>
            <person name="Abdulazimova A."/>
            <person name="Shahmuradov I."/>
        </authorList>
    </citation>
    <scope>NUCLEOTIDE SEQUENCE [LARGE SCALE GENOMIC DNA]</scope>
    <source>
        <strain evidence="3">cv. AG2017</strain>
        <tissue evidence="2">Leaf</tissue>
    </source>
</reference>
<dbReference type="EMBL" id="PGOL01002838">
    <property type="protein sequence ID" value="PKI44725.1"/>
    <property type="molecule type" value="Genomic_DNA"/>
</dbReference>
<evidence type="ECO:0000313" key="2">
    <source>
        <dbReference type="EMBL" id="PKI44725.1"/>
    </source>
</evidence>
<dbReference type="Proteomes" id="UP000233551">
    <property type="component" value="Unassembled WGS sequence"/>
</dbReference>
<gene>
    <name evidence="2" type="ORF">CRG98_034902</name>
</gene>
<dbReference type="AlphaFoldDB" id="A0A2I0IL38"/>
<sequence length="199" mass="22101">MEEVVSAVPTSFLALWCLLQRLKPLQQVDTERSWGAPTGSESPKTDQARPPMGRGSYRHTRLMETKFPFPDLSSPSAEEWEEPRSMLDLVGNWAVQHCLGRQGEGGEGGEEETYASCWRSESTLCSALSMAADHRKRHCLRTLDGLVGDGVDNEPPSIQEARKEGGSEKVRRKGGPPDAPSRSWMRRQGNGRRAALLLR</sequence>
<feature type="compositionally biased region" description="Basic and acidic residues" evidence="1">
    <location>
        <begin position="160"/>
        <end position="169"/>
    </location>
</feature>
<name>A0A2I0IL38_PUNGR</name>
<protein>
    <submittedName>
        <fullName evidence="2">Uncharacterized protein</fullName>
    </submittedName>
</protein>